<protein>
    <submittedName>
        <fullName evidence="1">26363_t:CDS:1</fullName>
    </submittedName>
</protein>
<feature type="non-terminal residue" evidence="1">
    <location>
        <position position="65"/>
    </location>
</feature>
<organism evidence="1 2">
    <name type="scientific">Gigaspora margarita</name>
    <dbReference type="NCBI Taxonomy" id="4874"/>
    <lineage>
        <taxon>Eukaryota</taxon>
        <taxon>Fungi</taxon>
        <taxon>Fungi incertae sedis</taxon>
        <taxon>Mucoromycota</taxon>
        <taxon>Glomeromycotina</taxon>
        <taxon>Glomeromycetes</taxon>
        <taxon>Diversisporales</taxon>
        <taxon>Gigasporaceae</taxon>
        <taxon>Gigaspora</taxon>
    </lineage>
</organism>
<feature type="non-terminal residue" evidence="1">
    <location>
        <position position="1"/>
    </location>
</feature>
<gene>
    <name evidence="1" type="ORF">GMARGA_LOCUS36454</name>
</gene>
<accession>A0ABN7WZT6</accession>
<comment type="caution">
    <text evidence="1">The sequence shown here is derived from an EMBL/GenBank/DDBJ whole genome shotgun (WGS) entry which is preliminary data.</text>
</comment>
<dbReference type="EMBL" id="CAJVQB010071867">
    <property type="protein sequence ID" value="CAG8843278.1"/>
    <property type="molecule type" value="Genomic_DNA"/>
</dbReference>
<name>A0ABN7WZT6_GIGMA</name>
<evidence type="ECO:0000313" key="1">
    <source>
        <dbReference type="EMBL" id="CAG8843278.1"/>
    </source>
</evidence>
<proteinExistence type="predicted"/>
<reference evidence="1 2" key="1">
    <citation type="submission" date="2021-06" db="EMBL/GenBank/DDBJ databases">
        <authorList>
            <person name="Kallberg Y."/>
            <person name="Tangrot J."/>
            <person name="Rosling A."/>
        </authorList>
    </citation>
    <scope>NUCLEOTIDE SEQUENCE [LARGE SCALE GENOMIC DNA]</scope>
    <source>
        <strain evidence="1 2">120-4 pot B 10/14</strain>
    </source>
</reference>
<keyword evidence="2" id="KW-1185">Reference proteome</keyword>
<evidence type="ECO:0000313" key="2">
    <source>
        <dbReference type="Proteomes" id="UP000789901"/>
    </source>
</evidence>
<sequence>ENSSFESQDILQDAPDDNITTTIATTSNDIYIASNIFNYPITLNNKKSRSQPSLVKPFFCKKLLM</sequence>
<dbReference type="Proteomes" id="UP000789901">
    <property type="component" value="Unassembled WGS sequence"/>
</dbReference>